<dbReference type="InterPro" id="IPR029062">
    <property type="entry name" value="Class_I_gatase-like"/>
</dbReference>
<name>A0A7W1WU09_9BACL</name>
<keyword evidence="3" id="KW-1185">Reference proteome</keyword>
<evidence type="ECO:0000259" key="1">
    <source>
        <dbReference type="Pfam" id="PF20254"/>
    </source>
</evidence>
<dbReference type="EMBL" id="JACEIQ010000022">
    <property type="protein sequence ID" value="MBA4496029.1"/>
    <property type="molecule type" value="Genomic_DNA"/>
</dbReference>
<dbReference type="AlphaFoldDB" id="A0A7W1WU09"/>
<sequence>MKINRRDFIKTSSFFAMCFTVSGASTFLKWIKEKPTAFAANSVTGIKKVPVQIKDFDRVGQALLKLRYAGKIPDKLQVNVVNKKGTILAEGTPIKPTTPAFLHKVQKVDDKVVDLVLSLSPEMIAGNQMYIDIRDQGNGFRFLSGSVVVEKTPQQIVNNQPIEGYTSRVSYAPGETIELKVHSTQARFSVDFIRYGEKEHVVSKVKNIPGKRQNYPLYAYRNGAGWDSSYRFKVPEDWKSGLYAARLYDQLENEFYVSFLISRIDKNIPKQQRIAVLSSTNTWAAYNTWGGASLYQYFYEEDIRPAYAQMVSTERPNPAASPMGNPEHLANAEKLILGWLEKNHYPYSVISDWDLDQNPDLLDSFGTLIINTHGEYWTESMYDALERFLNRGGNLLTLSGNAIYWKTVLKKDKPEVRKKFGYHLLNGERGGLWFNLDRSESYVLGVRYTPEGYMTFHPYRVEKADHWVFKGTNLKNGDLIGERGLNRGGASGHETDKMDKFTPKNAVLLAKGTNPDKGGAEMVYYDHHGGGGVFSVGSISFGGSLVIDERLSRIVKNVLNHFTKRDINQ</sequence>
<dbReference type="InterPro" id="IPR006311">
    <property type="entry name" value="TAT_signal"/>
</dbReference>
<feature type="domain" description="N,N-dimethylformamidase beta subunit-like C-terminal" evidence="1">
    <location>
        <begin position="196"/>
        <end position="546"/>
    </location>
</feature>
<proteinExistence type="predicted"/>
<organism evidence="2 3">
    <name type="scientific">Paenactinomyces guangxiensis</name>
    <dbReference type="NCBI Taxonomy" id="1490290"/>
    <lineage>
        <taxon>Bacteria</taxon>
        <taxon>Bacillati</taxon>
        <taxon>Bacillota</taxon>
        <taxon>Bacilli</taxon>
        <taxon>Bacillales</taxon>
        <taxon>Thermoactinomycetaceae</taxon>
        <taxon>Paenactinomyces</taxon>
    </lineage>
</organism>
<dbReference type="PROSITE" id="PS51318">
    <property type="entry name" value="TAT"/>
    <property type="match status" value="1"/>
</dbReference>
<dbReference type="InterPro" id="IPR046540">
    <property type="entry name" value="DMFA2_C"/>
</dbReference>
<reference evidence="2 3" key="1">
    <citation type="submission" date="2020-07" db="EMBL/GenBank/DDBJ databases">
        <authorList>
            <person name="Feng H."/>
        </authorList>
    </citation>
    <scope>NUCLEOTIDE SEQUENCE [LARGE SCALE GENOMIC DNA]</scope>
    <source>
        <strain evidence="3">s-10</strain>
    </source>
</reference>
<dbReference type="Pfam" id="PF20254">
    <property type="entry name" value="DMFA2_C"/>
    <property type="match status" value="1"/>
</dbReference>
<accession>A0A7W1WU09</accession>
<dbReference type="SUPFAM" id="SSF52317">
    <property type="entry name" value="Class I glutamine amidotransferase-like"/>
    <property type="match status" value="1"/>
</dbReference>
<dbReference type="RefSeq" id="WP_181754076.1">
    <property type="nucleotide sequence ID" value="NZ_JACEIQ010000022.1"/>
</dbReference>
<evidence type="ECO:0000313" key="2">
    <source>
        <dbReference type="EMBL" id="MBA4496029.1"/>
    </source>
</evidence>
<dbReference type="Proteomes" id="UP000535491">
    <property type="component" value="Unassembled WGS sequence"/>
</dbReference>
<comment type="caution">
    <text evidence="2">The sequence shown here is derived from an EMBL/GenBank/DDBJ whole genome shotgun (WGS) entry which is preliminary data.</text>
</comment>
<protein>
    <recommendedName>
        <fullName evidence="1">N,N-dimethylformamidase beta subunit-like C-terminal domain-containing protein</fullName>
    </recommendedName>
</protein>
<evidence type="ECO:0000313" key="3">
    <source>
        <dbReference type="Proteomes" id="UP000535491"/>
    </source>
</evidence>
<gene>
    <name evidence="2" type="ORF">H1191_17230</name>
</gene>